<keyword evidence="3" id="KW-1185">Reference proteome</keyword>
<comment type="caution">
    <text evidence="2">The sequence shown here is derived from an EMBL/GenBank/DDBJ whole genome shotgun (WGS) entry which is preliminary data.</text>
</comment>
<reference evidence="3" key="1">
    <citation type="journal article" date="2019" name="Int. J. Syst. Evol. Microbiol.">
        <title>The Global Catalogue of Microorganisms (GCM) 10K type strain sequencing project: providing services to taxonomists for standard genome sequencing and annotation.</title>
        <authorList>
            <consortium name="The Broad Institute Genomics Platform"/>
            <consortium name="The Broad Institute Genome Sequencing Center for Infectious Disease"/>
            <person name="Wu L."/>
            <person name="Ma J."/>
        </authorList>
    </citation>
    <scope>NUCLEOTIDE SEQUENCE [LARGE SCALE GENOMIC DNA]</scope>
    <source>
        <strain evidence="3">NBRC 101365</strain>
    </source>
</reference>
<dbReference type="EMBL" id="BSPC01000005">
    <property type="protein sequence ID" value="GLS17406.1"/>
    <property type="molecule type" value="Genomic_DNA"/>
</dbReference>
<evidence type="ECO:0000256" key="1">
    <source>
        <dbReference type="SAM" id="Phobius"/>
    </source>
</evidence>
<protein>
    <submittedName>
        <fullName evidence="2">Uncharacterized protein</fullName>
    </submittedName>
</protein>
<evidence type="ECO:0000313" key="3">
    <source>
        <dbReference type="Proteomes" id="UP001156882"/>
    </source>
</evidence>
<keyword evidence="1" id="KW-1133">Transmembrane helix</keyword>
<evidence type="ECO:0000313" key="2">
    <source>
        <dbReference type="EMBL" id="GLS17406.1"/>
    </source>
</evidence>
<feature type="transmembrane region" description="Helical" evidence="1">
    <location>
        <begin position="6"/>
        <end position="25"/>
    </location>
</feature>
<dbReference type="RefSeq" id="WP_284310227.1">
    <property type="nucleotide sequence ID" value="NZ_BSPC01000005.1"/>
</dbReference>
<gene>
    <name evidence="2" type="ORF">GCM10007874_04210</name>
</gene>
<organism evidence="2 3">
    <name type="scientific">Labrys miyagiensis</name>
    <dbReference type="NCBI Taxonomy" id="346912"/>
    <lineage>
        <taxon>Bacteria</taxon>
        <taxon>Pseudomonadati</taxon>
        <taxon>Pseudomonadota</taxon>
        <taxon>Alphaproteobacteria</taxon>
        <taxon>Hyphomicrobiales</taxon>
        <taxon>Xanthobacteraceae</taxon>
        <taxon>Labrys</taxon>
    </lineage>
</organism>
<sequence>MTRNATIGLLIIAVVIVSVAGIMYYNATRKAVEINIGSYDRKISLNSAV</sequence>
<proteinExistence type="predicted"/>
<name>A0ABQ6CGH9_9HYPH</name>
<accession>A0ABQ6CGH9</accession>
<dbReference type="Proteomes" id="UP001156882">
    <property type="component" value="Unassembled WGS sequence"/>
</dbReference>
<keyword evidence="1" id="KW-0472">Membrane</keyword>
<keyword evidence="1" id="KW-0812">Transmembrane</keyword>